<evidence type="ECO:0000313" key="3">
    <source>
        <dbReference type="Proteomes" id="UP001348265"/>
    </source>
</evidence>
<proteinExistence type="predicted"/>
<dbReference type="RefSeq" id="WP_331789811.1">
    <property type="nucleotide sequence ID" value="NZ_JAVFKM010000034.1"/>
</dbReference>
<dbReference type="Proteomes" id="UP001348265">
    <property type="component" value="Unassembled WGS sequence"/>
</dbReference>
<feature type="transmembrane region" description="Helical" evidence="1">
    <location>
        <begin position="12"/>
        <end position="33"/>
    </location>
</feature>
<keyword evidence="3" id="KW-1185">Reference proteome</keyword>
<evidence type="ECO:0000256" key="1">
    <source>
        <dbReference type="SAM" id="Phobius"/>
    </source>
</evidence>
<evidence type="ECO:0008006" key="4">
    <source>
        <dbReference type="Google" id="ProtNLM"/>
    </source>
</evidence>
<feature type="transmembrane region" description="Helical" evidence="1">
    <location>
        <begin position="71"/>
        <end position="94"/>
    </location>
</feature>
<feature type="transmembrane region" description="Helical" evidence="1">
    <location>
        <begin position="106"/>
        <end position="128"/>
    </location>
</feature>
<keyword evidence="1" id="KW-0812">Transmembrane</keyword>
<reference evidence="2 3" key="1">
    <citation type="submission" date="2023-08" db="EMBL/GenBank/DDBJ databases">
        <authorList>
            <person name="Sharma P."/>
            <person name="Verma V."/>
            <person name="Mohan M.K."/>
            <person name="Dubey A.K."/>
        </authorList>
    </citation>
    <scope>NUCLEOTIDE SEQUENCE [LARGE SCALE GENOMIC DNA]</scope>
    <source>
        <strain evidence="2 3">ADP4</strain>
    </source>
</reference>
<protein>
    <recommendedName>
        <fullName evidence="4">Integral membrane protein</fullName>
    </recommendedName>
</protein>
<name>A0ABU7X574_9ACTN</name>
<evidence type="ECO:0000313" key="2">
    <source>
        <dbReference type="EMBL" id="MEF3118900.1"/>
    </source>
</evidence>
<feature type="transmembrane region" description="Helical" evidence="1">
    <location>
        <begin position="39"/>
        <end position="59"/>
    </location>
</feature>
<dbReference type="EMBL" id="JAVFKM010000034">
    <property type="protein sequence ID" value="MEF3118900.1"/>
    <property type="molecule type" value="Genomic_DNA"/>
</dbReference>
<organism evidence="2 3">
    <name type="scientific">Streptomyces chrestomyceticus</name>
    <dbReference type="NCBI Taxonomy" id="68185"/>
    <lineage>
        <taxon>Bacteria</taxon>
        <taxon>Bacillati</taxon>
        <taxon>Actinomycetota</taxon>
        <taxon>Actinomycetes</taxon>
        <taxon>Kitasatosporales</taxon>
        <taxon>Streptomycetaceae</taxon>
        <taxon>Streptomyces</taxon>
    </lineage>
</organism>
<sequence>MPTTRARTCIRACTAVWAAAGIAAMLIGVPATAWLSGSYWTGLVLGEAYFLAQALLAAQAFRTAGRSTAQALRWVAGSLAWADLPLWLLATLAWLNADTSDTWADVAPRTTAAGATCLLLTGAAWATAHRLRARHHS</sequence>
<keyword evidence="1" id="KW-1133">Transmembrane helix</keyword>
<accession>A0ABU7X574</accession>
<comment type="caution">
    <text evidence="2">The sequence shown here is derived from an EMBL/GenBank/DDBJ whole genome shotgun (WGS) entry which is preliminary data.</text>
</comment>
<keyword evidence="1" id="KW-0472">Membrane</keyword>
<gene>
    <name evidence="2" type="ORF">RB636_37705</name>
</gene>